<reference evidence="2" key="1">
    <citation type="submission" date="2015-06" db="EMBL/GenBank/DDBJ databases">
        <authorList>
            <person name="Joergensen T."/>
        </authorList>
    </citation>
    <scope>NUCLEOTIDE SEQUENCE</scope>
    <source>
        <strain evidence="2">RGFK1399</strain>
    </source>
</reference>
<name>A0A0H5Q6Y7_9ZZZZ</name>
<evidence type="ECO:0000313" key="2">
    <source>
        <dbReference type="EMBL" id="CRY97160.1"/>
    </source>
</evidence>
<sequence length="301" mass="33400">MAFRRKRRTTGRRPFKRVSRSTGRTKRTFRRGGRRKTKEINAKVVSITSTARYSVSSEVSVGSYTLGQTAAGTNNILYPTGDYGKLPLNAGLTFQPLGLLDPLKADAYANLYQETKTKWIKIYFYPLVCENILNADGNFALRMPHLFQLDFNDGDQVDRQLMYETPYCKKYSPNQNRPFKTWLKPKITETVGTAGSTGNANIAMKSNGWLRTDSLSTSISGTPTTAYTVNYYGLKYDCSQATAQTSSSPVVGSAGYFEIKIKQMYRQATITQDTVAGLTKRLDAAILRGSIEPGTSITSSS</sequence>
<dbReference type="EMBL" id="LN853949">
    <property type="protein sequence ID" value="CRY97160.1"/>
    <property type="molecule type" value="Genomic_DNA"/>
</dbReference>
<dbReference type="Pfam" id="PF02443">
    <property type="entry name" value="Circo_capsid"/>
    <property type="match status" value="1"/>
</dbReference>
<dbReference type="InterPro" id="IPR003383">
    <property type="entry name" value="Circovirus_capsid"/>
</dbReference>
<evidence type="ECO:0000256" key="1">
    <source>
        <dbReference type="SAM" id="MobiDB-lite"/>
    </source>
</evidence>
<evidence type="ECO:0008006" key="3">
    <source>
        <dbReference type="Google" id="ProtNLM"/>
    </source>
</evidence>
<reference evidence="2" key="2">
    <citation type="submission" date="2015-07" db="EMBL/GenBank/DDBJ databases">
        <title>Plasmids, circular viruses and viroids from rat gut.</title>
        <authorList>
            <person name="Jorgensen T.J."/>
            <person name="Hansen M.A."/>
            <person name="Xu Z."/>
            <person name="Tabak M.A."/>
            <person name="Sorensen S.J."/>
            <person name="Hansen L.H."/>
        </authorList>
    </citation>
    <scope>NUCLEOTIDE SEQUENCE</scope>
    <source>
        <strain evidence="2">RGFK1399</strain>
    </source>
</reference>
<organism evidence="2">
    <name type="scientific">uncultured prokaryote</name>
    <dbReference type="NCBI Taxonomy" id="198431"/>
    <lineage>
        <taxon>unclassified sequences</taxon>
        <taxon>environmental samples</taxon>
    </lineage>
</organism>
<dbReference type="AlphaFoldDB" id="A0A0H5Q6Y7"/>
<proteinExistence type="predicted"/>
<protein>
    <recommendedName>
        <fullName evidence="3">Capsid protein</fullName>
    </recommendedName>
</protein>
<dbReference type="GO" id="GO:0019069">
    <property type="term" value="P:viral capsid assembly"/>
    <property type="evidence" value="ECO:0007669"/>
    <property type="project" value="InterPro"/>
</dbReference>
<feature type="region of interest" description="Disordered" evidence="1">
    <location>
        <begin position="1"/>
        <end position="36"/>
    </location>
</feature>
<accession>A0A0H5Q6Y7</accession>